<dbReference type="PANTHER" id="PTHR45033:SF2">
    <property type="entry name" value="ZINC-TYPE ALCOHOL DEHYDROGENASE-LIKE PROTEIN C1773.06C"/>
    <property type="match status" value="1"/>
</dbReference>
<dbReference type="CDD" id="cd08276">
    <property type="entry name" value="MDR7"/>
    <property type="match status" value="1"/>
</dbReference>
<dbReference type="InterPro" id="IPR036291">
    <property type="entry name" value="NAD(P)-bd_dom_sf"/>
</dbReference>
<dbReference type="SMART" id="SM00829">
    <property type="entry name" value="PKS_ER"/>
    <property type="match status" value="1"/>
</dbReference>
<dbReference type="PANTHER" id="PTHR45033">
    <property type="match status" value="1"/>
</dbReference>
<dbReference type="Proteomes" id="UP000027982">
    <property type="component" value="Chromosome"/>
</dbReference>
<dbReference type="Pfam" id="PF08240">
    <property type="entry name" value="ADH_N"/>
    <property type="match status" value="1"/>
</dbReference>
<evidence type="ECO:0000313" key="2">
    <source>
        <dbReference type="EMBL" id="AIE85235.1"/>
    </source>
</evidence>
<accession>A0A068NR49</accession>
<dbReference type="RefSeq" id="WP_025226176.1">
    <property type="nucleotide sequence ID" value="NZ_CP007139.1"/>
</dbReference>
<dbReference type="InterPro" id="IPR013149">
    <property type="entry name" value="ADH-like_C"/>
</dbReference>
<dbReference type="InterPro" id="IPR052711">
    <property type="entry name" value="Zinc_ADH-like"/>
</dbReference>
<dbReference type="Pfam" id="PF00107">
    <property type="entry name" value="ADH_zinc_N"/>
    <property type="match status" value="1"/>
</dbReference>
<proteinExistence type="predicted"/>
<dbReference type="KEGG" id="fgi:OP10G_1867"/>
<evidence type="ECO:0000313" key="3">
    <source>
        <dbReference type="Proteomes" id="UP000027982"/>
    </source>
</evidence>
<dbReference type="OrthoDB" id="3175656at2"/>
<keyword evidence="3" id="KW-1185">Reference proteome</keyword>
<dbReference type="eggNOG" id="COG0604">
    <property type="taxonomic scope" value="Bacteria"/>
</dbReference>
<gene>
    <name evidence="2" type="ORF">OP10G_1867</name>
</gene>
<dbReference type="InterPro" id="IPR013154">
    <property type="entry name" value="ADH-like_N"/>
</dbReference>
<dbReference type="SUPFAM" id="SSF50129">
    <property type="entry name" value="GroES-like"/>
    <property type="match status" value="1"/>
</dbReference>
<dbReference type="Gene3D" id="3.40.50.720">
    <property type="entry name" value="NAD(P)-binding Rossmann-like Domain"/>
    <property type="match status" value="1"/>
</dbReference>
<dbReference type="HOGENOM" id="CLU_026673_3_4_0"/>
<reference evidence="2 3" key="1">
    <citation type="journal article" date="2014" name="PLoS ONE">
        <title>The first complete genome sequence of the class fimbriimonadia in the phylum armatimonadetes.</title>
        <authorList>
            <person name="Hu Z.Y."/>
            <person name="Wang Y.Z."/>
            <person name="Im W.T."/>
            <person name="Wang S.Y."/>
            <person name="Zhao G.P."/>
            <person name="Zheng H.J."/>
            <person name="Quan Z.X."/>
        </authorList>
    </citation>
    <scope>NUCLEOTIDE SEQUENCE [LARGE SCALE GENOMIC DNA]</scope>
    <source>
        <strain evidence="2">Gsoil 348</strain>
    </source>
</reference>
<feature type="domain" description="Enoyl reductase (ER)" evidence="1">
    <location>
        <begin position="11"/>
        <end position="334"/>
    </location>
</feature>
<dbReference type="EMBL" id="CP007139">
    <property type="protein sequence ID" value="AIE85235.1"/>
    <property type="molecule type" value="Genomic_DNA"/>
</dbReference>
<dbReference type="GO" id="GO:0016491">
    <property type="term" value="F:oxidoreductase activity"/>
    <property type="evidence" value="ECO:0007669"/>
    <property type="project" value="InterPro"/>
</dbReference>
<name>A0A068NR49_FIMGI</name>
<dbReference type="AlphaFoldDB" id="A0A068NR49"/>
<dbReference type="InterPro" id="IPR020843">
    <property type="entry name" value="ER"/>
</dbReference>
<dbReference type="Gene3D" id="3.90.180.10">
    <property type="entry name" value="Medium-chain alcohol dehydrogenases, catalytic domain"/>
    <property type="match status" value="1"/>
</dbReference>
<sequence length="342" mass="36864">MQRYVLGQAPGIDQLRLEEASETELGMDGVRVEMRAWSLNYRDLMVVKGTYGGRYQPGLIPLSDGVGHVIEVGSTVTRFKVGDRVASCFFRDWIEGPLTPVKAKTALGGGVPGVLADRVVLPEHGLVHVPESLSDLEAATLPCAGVTAWNALIDTAVLRPGQTVLLQGTGGVSMQALGIAKAAGARVMITSSSNEKLERAKQLGAEATVNYREQPEWDRAAYEWTGGRGVDVVVEVGGADTLPKSLRSLTYGGNIAVIGVLTGANPEMPLPYLFSKNARMTGIYVGSRLQFEAMNRAIEQNKIRPVIDRVFEFEEAADAFRHMESGSHFGKIVISRKGPEAK</sequence>
<evidence type="ECO:0000259" key="1">
    <source>
        <dbReference type="SMART" id="SM00829"/>
    </source>
</evidence>
<dbReference type="InterPro" id="IPR011032">
    <property type="entry name" value="GroES-like_sf"/>
</dbReference>
<protein>
    <submittedName>
        <fullName evidence="2">Alcohol dehydrogenase</fullName>
    </submittedName>
</protein>
<dbReference type="SUPFAM" id="SSF51735">
    <property type="entry name" value="NAD(P)-binding Rossmann-fold domains"/>
    <property type="match status" value="1"/>
</dbReference>
<organism evidence="2 3">
    <name type="scientific">Fimbriimonas ginsengisoli Gsoil 348</name>
    <dbReference type="NCBI Taxonomy" id="661478"/>
    <lineage>
        <taxon>Bacteria</taxon>
        <taxon>Bacillati</taxon>
        <taxon>Armatimonadota</taxon>
        <taxon>Fimbriimonadia</taxon>
        <taxon>Fimbriimonadales</taxon>
        <taxon>Fimbriimonadaceae</taxon>
        <taxon>Fimbriimonas</taxon>
    </lineage>
</organism>
<dbReference type="STRING" id="661478.OP10G_1867"/>